<evidence type="ECO:0000313" key="2">
    <source>
        <dbReference type="Proteomes" id="UP000694941"/>
    </source>
</evidence>
<sequence>CFMIKLPRVLYLDVNEEYETISLSVFGENVPNLSIFTCDFVPKFNASSKIKTPKLEKYHSPQLLSYKDSRSVILTWKMESDCTLGLYSLRCVVQINNTTHTVESEQDGSIFILNSNTQRIVNGEPTTIRLGSQQKIELKLKGFPPMKYELSCWGFSGNRISRFPTRRIADDVIQCDISQVNICEFNMTVQTSKKFDQRFGPEVQKQIKMVSYLPAVLSAYLTTDLLEIHINFNTSMVLTTNNCSLIFDASTIQLYGLNVLGNYPGLLSTNASITVKTTTAPLMAFIPSLYQVYFNQTFCIDGSLSADLGRQQGELKFLWICSKNNSNGCYVRDRGGRGYIRLEQWLQETTAPSICIPGGLLNSGLYKFTLTVSKDVRKNIHTCVVELKEKNDGVEVIIQRVTEPDQSTLLNAIVRSNTYKFFAWKLMENGFYRTRFIANHKTVTFRGYVSVPLYYFSLPYKEFGQIKCLAVRYSYQLLQKGQCVEILYKSPPRNGVLKEIQDP</sequence>
<dbReference type="Proteomes" id="UP000694941">
    <property type="component" value="Unplaced"/>
</dbReference>
<feature type="non-terminal residue" evidence="3">
    <location>
        <position position="1"/>
    </location>
</feature>
<organism evidence="2 3">
    <name type="scientific">Limulus polyphemus</name>
    <name type="common">Atlantic horseshoe crab</name>
    <dbReference type="NCBI Taxonomy" id="6850"/>
    <lineage>
        <taxon>Eukaryota</taxon>
        <taxon>Metazoa</taxon>
        <taxon>Ecdysozoa</taxon>
        <taxon>Arthropoda</taxon>
        <taxon>Chelicerata</taxon>
        <taxon>Merostomata</taxon>
        <taxon>Xiphosura</taxon>
        <taxon>Limulidae</taxon>
        <taxon>Limulus</taxon>
    </lineage>
</organism>
<dbReference type="RefSeq" id="XP_022256194.1">
    <property type="nucleotide sequence ID" value="XM_022400486.1"/>
</dbReference>
<gene>
    <name evidence="3" type="primary">LOC111088984</name>
</gene>
<dbReference type="Pfam" id="PF02010">
    <property type="entry name" value="REJ"/>
    <property type="match status" value="1"/>
</dbReference>
<dbReference type="InterPro" id="IPR002859">
    <property type="entry name" value="PKD/REJ-like"/>
</dbReference>
<evidence type="ECO:0000259" key="1">
    <source>
        <dbReference type="Pfam" id="PF02010"/>
    </source>
</evidence>
<reference evidence="3" key="1">
    <citation type="submission" date="2025-08" db="UniProtKB">
        <authorList>
            <consortium name="RefSeq"/>
        </authorList>
    </citation>
    <scope>IDENTIFICATION</scope>
    <source>
        <tissue evidence="3">Muscle</tissue>
    </source>
</reference>
<name>A0ABM1TJY8_LIMPO</name>
<accession>A0ABM1TJY8</accession>
<protein>
    <submittedName>
        <fullName evidence="3">Uncharacterized protein LOC111088984</fullName>
    </submittedName>
</protein>
<keyword evidence="2" id="KW-1185">Reference proteome</keyword>
<evidence type="ECO:0000313" key="3">
    <source>
        <dbReference type="RefSeq" id="XP_022256194.1"/>
    </source>
</evidence>
<proteinExistence type="predicted"/>
<feature type="domain" description="PKD/REJ-like" evidence="1">
    <location>
        <begin position="265"/>
        <end position="402"/>
    </location>
</feature>
<dbReference type="GeneID" id="111088984"/>